<evidence type="ECO:0000256" key="2">
    <source>
        <dbReference type="ARBA" id="ARBA00022771"/>
    </source>
</evidence>
<evidence type="ECO:0000256" key="3">
    <source>
        <dbReference type="ARBA" id="ARBA00022833"/>
    </source>
</evidence>
<dbReference type="InterPro" id="IPR037275">
    <property type="entry name" value="Znf_CTCHY_sf"/>
</dbReference>
<evidence type="ECO:0000259" key="5">
    <source>
        <dbReference type="PROSITE" id="PS51266"/>
    </source>
</evidence>
<dbReference type="GO" id="GO:0008270">
    <property type="term" value="F:zinc ion binding"/>
    <property type="evidence" value="ECO:0007669"/>
    <property type="project" value="UniProtKB-KW"/>
</dbReference>
<gene>
    <name evidence="7" type="ORF">ALAG00032_LOCUS5727</name>
</gene>
<dbReference type="InterPro" id="IPR012312">
    <property type="entry name" value="Hemerythrin-like"/>
</dbReference>
<dbReference type="Pfam" id="PF05495">
    <property type="entry name" value="zf-CHY"/>
    <property type="match status" value="1"/>
</dbReference>
<dbReference type="PANTHER" id="PTHR21319">
    <property type="entry name" value="RING FINGER AND CHY ZINC FINGER DOMAIN-CONTAINING PROTEIN 1"/>
    <property type="match status" value="1"/>
</dbReference>
<dbReference type="SUPFAM" id="SSF161219">
    <property type="entry name" value="CHY zinc finger-like"/>
    <property type="match status" value="1"/>
</dbReference>
<dbReference type="InterPro" id="IPR008913">
    <property type="entry name" value="Znf_CHY"/>
</dbReference>
<evidence type="ECO:0000256" key="4">
    <source>
        <dbReference type="PROSITE-ProRule" id="PRU00601"/>
    </source>
</evidence>
<proteinExistence type="predicted"/>
<dbReference type="PROSITE" id="PS51266">
    <property type="entry name" value="ZF_CHY"/>
    <property type="match status" value="1"/>
</dbReference>
<dbReference type="GO" id="GO:0005634">
    <property type="term" value="C:nucleus"/>
    <property type="evidence" value="ECO:0007669"/>
    <property type="project" value="TreeGrafter"/>
</dbReference>
<organism evidence="7">
    <name type="scientific">Aureoumbra lagunensis</name>
    <dbReference type="NCBI Taxonomy" id="44058"/>
    <lineage>
        <taxon>Eukaryota</taxon>
        <taxon>Sar</taxon>
        <taxon>Stramenopiles</taxon>
        <taxon>Ochrophyta</taxon>
        <taxon>Pelagophyceae</taxon>
        <taxon>Pelagomonadales</taxon>
        <taxon>Aureoumbra</taxon>
    </lineage>
</organism>
<reference evidence="7" key="1">
    <citation type="submission" date="2021-01" db="EMBL/GenBank/DDBJ databases">
        <authorList>
            <person name="Corre E."/>
            <person name="Pelletier E."/>
            <person name="Niang G."/>
            <person name="Scheremetjew M."/>
            <person name="Finn R."/>
            <person name="Kale V."/>
            <person name="Holt S."/>
            <person name="Cochrane G."/>
            <person name="Meng A."/>
            <person name="Brown T."/>
            <person name="Cohen L."/>
        </authorList>
    </citation>
    <scope>NUCLEOTIDE SEQUENCE</scope>
    <source>
        <strain evidence="7">CCMP1510</strain>
    </source>
</reference>
<name>A0A7S3JTZ2_9STRA</name>
<feature type="domain" description="CHY-type" evidence="5">
    <location>
        <begin position="240"/>
        <end position="308"/>
    </location>
</feature>
<dbReference type="Pfam" id="PF01814">
    <property type="entry name" value="Hemerythrin"/>
    <property type="match status" value="1"/>
</dbReference>
<dbReference type="InterPro" id="IPR017921">
    <property type="entry name" value="Znf_CTCHY"/>
</dbReference>
<keyword evidence="1" id="KW-0479">Metal-binding</keyword>
<dbReference type="GO" id="GO:0016567">
    <property type="term" value="P:protein ubiquitination"/>
    <property type="evidence" value="ECO:0007669"/>
    <property type="project" value="TreeGrafter"/>
</dbReference>
<dbReference type="GO" id="GO:0061630">
    <property type="term" value="F:ubiquitin protein ligase activity"/>
    <property type="evidence" value="ECO:0007669"/>
    <property type="project" value="TreeGrafter"/>
</dbReference>
<evidence type="ECO:0000313" key="7">
    <source>
        <dbReference type="EMBL" id="CAE0364985.1"/>
    </source>
</evidence>
<dbReference type="SUPFAM" id="SSF161245">
    <property type="entry name" value="Zinc hairpin stack"/>
    <property type="match status" value="1"/>
</dbReference>
<dbReference type="Gene3D" id="1.20.120.520">
    <property type="entry name" value="nmb1532 protein domain like"/>
    <property type="match status" value="1"/>
</dbReference>
<protein>
    <recommendedName>
        <fullName evidence="8">CHY-type domain-containing protein</fullName>
    </recommendedName>
</protein>
<feature type="domain" description="CTCHY-type" evidence="6">
    <location>
        <begin position="310"/>
        <end position="375"/>
    </location>
</feature>
<dbReference type="InterPro" id="IPR037274">
    <property type="entry name" value="Znf_CHY_sf"/>
</dbReference>
<dbReference type="PROSITE" id="PS51270">
    <property type="entry name" value="ZF_CTCHY"/>
    <property type="match status" value="1"/>
</dbReference>
<evidence type="ECO:0008006" key="8">
    <source>
        <dbReference type="Google" id="ProtNLM"/>
    </source>
</evidence>
<sequence length="457" mass="52099">MYSLRKNLLQTCPLVEITLLHRAMRLELMSMCNLANSGNEEDFEVLLSRIRDFDIVFTSHSAVEDDYLFQAIAPPSLVESADQEHIDETIMMRTAEAAVLDCCRETRNQDEKEKRIQKAKVCLCELKEKLSEHMLREEDSIFPCLAKFTEQKLKKLVADVLGSRPADVLETTLRMQFKHLDNDHAQHLIGTMLKVTKKTNFEQWLRYKTLNKNLAWEHYEAKNRRQQQKHQHQKITFKHLDNDPYCPSFGWRAAHLIAPCCQKPICCNRCHNESNECDTLDRTAIHSMICARCAFEQPLAAVCIACHSRVADYFCDVCRHLDSTGTPLYHCPYCNICREGHGLGIDYHHCMECNLCVLLEHKDTHYCVQSSCQRIACAICNLPFFHSREHVDLLPCDHPKHSACCGSCTICATNAAADAETLLRTTSNMKFSPSTPAIPLVAGGNKNKKPRLALATT</sequence>
<evidence type="ECO:0000256" key="1">
    <source>
        <dbReference type="ARBA" id="ARBA00022723"/>
    </source>
</evidence>
<keyword evidence="2 4" id="KW-0863">Zinc-finger</keyword>
<accession>A0A7S3JTZ2</accession>
<dbReference type="CDD" id="cd12108">
    <property type="entry name" value="Hr-like"/>
    <property type="match status" value="1"/>
</dbReference>
<dbReference type="EMBL" id="HBIJ01008126">
    <property type="protein sequence ID" value="CAE0364985.1"/>
    <property type="molecule type" value="Transcribed_RNA"/>
</dbReference>
<evidence type="ECO:0000259" key="6">
    <source>
        <dbReference type="PROSITE" id="PS51270"/>
    </source>
</evidence>
<keyword evidence="3" id="KW-0862">Zinc</keyword>
<dbReference type="AlphaFoldDB" id="A0A7S3JTZ2"/>
<dbReference type="GO" id="GO:0006511">
    <property type="term" value="P:ubiquitin-dependent protein catabolic process"/>
    <property type="evidence" value="ECO:0007669"/>
    <property type="project" value="TreeGrafter"/>
</dbReference>
<dbReference type="PANTHER" id="PTHR21319:SF0">
    <property type="entry name" value="AND RING FINGER DOMAIN PROTEIN, PUTATIVE (AFU_ORTHOLOGUE AFUA_1G08900)-RELATED"/>
    <property type="match status" value="1"/>
</dbReference>